<reference evidence="1 2" key="1">
    <citation type="journal article" date="2016" name="Proc. Natl. Acad. Sci. U.S.A.">
        <title>Lipid metabolic changes in an early divergent fungus govern the establishment of a mutualistic symbiosis with endobacteria.</title>
        <authorList>
            <person name="Lastovetsky O.A."/>
            <person name="Gaspar M.L."/>
            <person name="Mondo S.J."/>
            <person name="LaButti K.M."/>
            <person name="Sandor L."/>
            <person name="Grigoriev I.V."/>
            <person name="Henry S.A."/>
            <person name="Pawlowska T.E."/>
        </authorList>
    </citation>
    <scope>NUCLEOTIDE SEQUENCE [LARGE SCALE GENOMIC DNA]</scope>
    <source>
        <strain evidence="1 2">ATCC 52813</strain>
    </source>
</reference>
<dbReference type="PANTHER" id="PTHR11188">
    <property type="entry name" value="ARRESTIN DOMAIN CONTAINING PROTEIN"/>
    <property type="match status" value="1"/>
</dbReference>
<protein>
    <recommendedName>
        <fullName evidence="3">Arrestin C-terminal-like domain-containing protein</fullName>
    </recommendedName>
</protein>
<dbReference type="InterPro" id="IPR014752">
    <property type="entry name" value="Arrestin-like_C"/>
</dbReference>
<dbReference type="GO" id="GO:0005737">
    <property type="term" value="C:cytoplasm"/>
    <property type="evidence" value="ECO:0007669"/>
    <property type="project" value="TreeGrafter"/>
</dbReference>
<evidence type="ECO:0000313" key="1">
    <source>
        <dbReference type="EMBL" id="PHZ13297.1"/>
    </source>
</evidence>
<name>A0A2G4SX06_RHIZD</name>
<dbReference type="Proteomes" id="UP000242254">
    <property type="component" value="Unassembled WGS sequence"/>
</dbReference>
<dbReference type="AlphaFoldDB" id="A0A2G4SX06"/>
<dbReference type="Gene3D" id="2.60.40.640">
    <property type="match status" value="2"/>
</dbReference>
<accession>A0A2G4SX06</accession>
<evidence type="ECO:0008006" key="3">
    <source>
        <dbReference type="Google" id="ProtNLM"/>
    </source>
</evidence>
<keyword evidence="2" id="KW-1185">Reference proteome</keyword>
<dbReference type="PANTHER" id="PTHR11188:SF17">
    <property type="entry name" value="FI21816P1"/>
    <property type="match status" value="1"/>
</dbReference>
<sequence>MLKNKHPDPIASSIRIELSEGFGWERGNVQVYGPGTLFQGMYVVLIIKTSDSLFNNNIKGHVILRTNAHSRKATTLRLLFQATEAMLNHDLGPGVQRSHTSKLFGVATNLWEKGPDNELQPMATYKFLFTIQMPMVQFPPSVEHQYYRCNYKLTAYLDPSLAYKEVPVMAHTCVNYIPLIETKLLKSPLTLTDVKRRMILQDLRLNISATVKLHAVEYVAGDMIQATIRVTDIHRNKNKNRSLTLNDLSVTMSVFQISKFNSDNKPILNKLVATRTHILKNNRQRVDNTQDDTGQIHQVQLELDESLPPSMEFSEIMSLSYKLVISVHKTIVTTKKNNKKLLNIKNLLLPWTNDLHIFEQPIIIGTMGRGIRTGDELDVYSKYKRTDNPIPHPKFLQTVEYEDALPLYDPSRLPSYHNLSRSNSST</sequence>
<dbReference type="EMBL" id="KZ303848">
    <property type="protein sequence ID" value="PHZ13297.1"/>
    <property type="molecule type" value="Genomic_DNA"/>
</dbReference>
<evidence type="ECO:0000313" key="2">
    <source>
        <dbReference type="Proteomes" id="UP000242254"/>
    </source>
</evidence>
<proteinExistence type="predicted"/>
<gene>
    <name evidence="1" type="ORF">RHIMIDRAFT_251038</name>
</gene>
<dbReference type="RefSeq" id="XP_023467005.1">
    <property type="nucleotide sequence ID" value="XM_023610786.1"/>
</dbReference>
<dbReference type="GeneID" id="35441776"/>
<dbReference type="InterPro" id="IPR050357">
    <property type="entry name" value="Arrestin_domain-protein"/>
</dbReference>
<dbReference type="STRING" id="1340429.A0A2G4SX06"/>
<organism evidence="1 2">
    <name type="scientific">Rhizopus microsporus ATCC 52813</name>
    <dbReference type="NCBI Taxonomy" id="1340429"/>
    <lineage>
        <taxon>Eukaryota</taxon>
        <taxon>Fungi</taxon>
        <taxon>Fungi incertae sedis</taxon>
        <taxon>Mucoromycota</taxon>
        <taxon>Mucoromycotina</taxon>
        <taxon>Mucoromycetes</taxon>
        <taxon>Mucorales</taxon>
        <taxon>Mucorineae</taxon>
        <taxon>Rhizopodaceae</taxon>
        <taxon>Rhizopus</taxon>
    </lineage>
</organism>
<dbReference type="GO" id="GO:0015031">
    <property type="term" value="P:protein transport"/>
    <property type="evidence" value="ECO:0007669"/>
    <property type="project" value="TreeGrafter"/>
</dbReference>